<comment type="subcellular location">
    <subcellularLocation>
        <location evidence="2">Secreted</location>
    </subcellularLocation>
</comment>
<dbReference type="AlphaFoldDB" id="A0A4Q7S912"/>
<reference evidence="4 5" key="1">
    <citation type="journal article" date="2015" name="Stand. Genomic Sci.">
        <title>Genomic Encyclopedia of Bacterial and Archaeal Type Strains, Phase III: the genomes of soil and plant-associated and newly described type strains.</title>
        <authorList>
            <person name="Whitman W.B."/>
            <person name="Woyke T."/>
            <person name="Klenk H.P."/>
            <person name="Zhou Y."/>
            <person name="Lilburn T.G."/>
            <person name="Beck B.J."/>
            <person name="De Vos P."/>
            <person name="Vandamme P."/>
            <person name="Eisen J.A."/>
            <person name="Garrity G."/>
            <person name="Hugenholtz P."/>
            <person name="Kyrpides N.C."/>
        </authorList>
    </citation>
    <scope>NUCLEOTIDE SEQUENCE [LARGE SCALE GENOMIC DNA]</scope>
    <source>
        <strain evidence="4 5">ASC-9842</strain>
    </source>
</reference>
<dbReference type="GO" id="GO:0019605">
    <property type="term" value="P:butyrate metabolic process"/>
    <property type="evidence" value="ECO:0007669"/>
    <property type="project" value="UniProtKB-UniRule"/>
</dbReference>
<comment type="catalytic activity">
    <reaction evidence="2">
        <text>(3R)-hydroxybutanoate dimer + H2O = 2 (R)-3-hydroxybutanoate + H(+)</text>
        <dbReference type="Rhea" id="RHEA:10172"/>
        <dbReference type="ChEBI" id="CHEBI:10979"/>
        <dbReference type="ChEBI" id="CHEBI:10983"/>
        <dbReference type="ChEBI" id="CHEBI:15377"/>
        <dbReference type="ChEBI" id="CHEBI:15378"/>
        <dbReference type="EC" id="3.1.1.22"/>
    </reaction>
</comment>
<comment type="caution">
    <text evidence="4">The sequence shown here is derived from an EMBL/GenBank/DDBJ whole genome shotgun (WGS) entry which is preliminary data.</text>
</comment>
<feature type="compositionally biased region" description="Pro residues" evidence="3">
    <location>
        <begin position="42"/>
        <end position="55"/>
    </location>
</feature>
<dbReference type="GO" id="GO:0005615">
    <property type="term" value="C:extracellular space"/>
    <property type="evidence" value="ECO:0007669"/>
    <property type="project" value="InterPro"/>
</dbReference>
<keyword evidence="5" id="KW-1185">Reference proteome</keyword>
<dbReference type="Proteomes" id="UP000291078">
    <property type="component" value="Unassembled WGS sequence"/>
</dbReference>
<accession>A0A4Q7S912</accession>
<sequence precursor="true">MQPSHARATRRLAQRRFRRNALSVAVTAAVAALTLAACGSDDPPPPNTGTPPSPTQNPNNRPTFIVGTIGVQTYDGNSDDLATGGLGKDGIGGTAPAFADPNNPTPAELRRNAIFTNYRAIVDINPAGGYGTLYGPNVDAQGNVTSGQGKVAGVEYIAFSDDGSGRQNVTLMAQIPDSFDRNNPCIITATSSGSRGIYGGIAVGEWGLKRGCAVAYTDKGTGAAPHDLDSDTVPLINGTRQGRAGAGKLAQFAAQPGSQSLADFTAAYPHRQAFKHAHSQQNPEANWGRNTLQAIEFTLFAINDKYGTMGADGVRQATFTPSNVLVIASAVSNGGGAAIAAAEQDTTGLIDGVAVGEPMLEIPPTPAITVRRGGTPVAASGKSLYDYTTTANLFQLCARQDVNLTNAPSAGALPQATNRCQSLAAKSLVTGGNTNDQSAAALAALRSAGWEAESDELHASLSALEVASSISVTYANAYARASVTDRFCNYSFAVTGVDFKPLAIPAATLAQFFSTGNGVPPSGIVTLVNDANPLPTGPIKDFASVSPSTGIQDANLDGALCLRNALTGNATVQASIAETYRSGNLRGKPTVIVHGRNDALLPVNHTSRPYLGLNRSVEGSASKLSYIEVTNAQHFDGFIDVLPGYAARYIPLHLYLNRALDAVWANLRSGTALPPSQVVRTTARGGSSSVAVGPQILPANVPPMLATPAAGDVISASSSTVDVPN</sequence>
<comment type="function">
    <text evidence="2">Participates in the degradation of poly-3-hydroxybutyrate (PHB). It works downstream of poly(3-hydroxybutyrate) depolymerase, hydrolyzing D(-)-3-hydroxybutyrate oligomers of various length (3HB-oligomers) into 3HB-monomers.</text>
</comment>
<evidence type="ECO:0000313" key="5">
    <source>
        <dbReference type="Proteomes" id="UP000291078"/>
    </source>
</evidence>
<dbReference type="InterPro" id="IPR016582">
    <property type="entry name" value="OHBut_olig_hydro_put"/>
</dbReference>
<feature type="region of interest" description="Disordered" evidence="3">
    <location>
        <begin position="37"/>
        <end position="62"/>
    </location>
</feature>
<name>A0A4Q7S912_9BURK</name>
<dbReference type="HAMAP" id="MF_01906">
    <property type="entry name" value="3HBOH"/>
    <property type="match status" value="1"/>
</dbReference>
<gene>
    <name evidence="4" type="ORF">EV147_0948</name>
</gene>
<feature type="chain" id="PRO_5021053063" description="D-(-)-3-hydroxybutyrate oligomer hydrolase" evidence="2">
    <location>
        <begin position="37"/>
        <end position="725"/>
    </location>
</feature>
<dbReference type="GO" id="GO:0047989">
    <property type="term" value="F:hydroxybutyrate-dimer hydrolase activity"/>
    <property type="evidence" value="ECO:0007669"/>
    <property type="project" value="UniProtKB-UniRule"/>
</dbReference>
<dbReference type="UniPathway" id="UPA00863"/>
<feature type="signal peptide" evidence="2">
    <location>
        <begin position="1"/>
        <end position="36"/>
    </location>
</feature>
<comment type="similarity">
    <text evidence="2">Belongs to the D-(-)-3-hydroxybutyrate oligomer hydrolase family.</text>
</comment>
<feature type="active site" description="Charge relay system" evidence="2">
    <location>
        <position position="332"/>
    </location>
</feature>
<evidence type="ECO:0000256" key="1">
    <source>
        <dbReference type="ARBA" id="ARBA00022801"/>
    </source>
</evidence>
<evidence type="ECO:0000256" key="3">
    <source>
        <dbReference type="SAM" id="MobiDB-lite"/>
    </source>
</evidence>
<dbReference type="EMBL" id="SGXM01000001">
    <property type="protein sequence ID" value="RZT41932.1"/>
    <property type="molecule type" value="Genomic_DNA"/>
</dbReference>
<evidence type="ECO:0000256" key="2">
    <source>
        <dbReference type="HAMAP-Rule" id="MF_01906"/>
    </source>
</evidence>
<keyword evidence="2" id="KW-0964">Secreted</keyword>
<dbReference type="PIRSF" id="PIRSF011409">
    <property type="entry name" value="HObutyrate_olig_hydrol"/>
    <property type="match status" value="1"/>
</dbReference>
<evidence type="ECO:0000313" key="4">
    <source>
        <dbReference type="EMBL" id="RZT41932.1"/>
    </source>
</evidence>
<dbReference type="RefSeq" id="WP_130389934.1">
    <property type="nucleotide sequence ID" value="NZ_SGXM01000001.1"/>
</dbReference>
<dbReference type="Pfam" id="PF10605">
    <property type="entry name" value="3HBOH"/>
    <property type="match status" value="1"/>
</dbReference>
<keyword evidence="1 2" id="KW-0378">Hydrolase</keyword>
<proteinExistence type="inferred from homology"/>
<organism evidence="4 5">
    <name type="scientific">Cupriavidus agavae</name>
    <dbReference type="NCBI Taxonomy" id="1001822"/>
    <lineage>
        <taxon>Bacteria</taxon>
        <taxon>Pseudomonadati</taxon>
        <taxon>Pseudomonadota</taxon>
        <taxon>Betaproteobacteria</taxon>
        <taxon>Burkholderiales</taxon>
        <taxon>Burkholderiaceae</taxon>
        <taxon>Cupriavidus</taxon>
    </lineage>
</organism>
<dbReference type="EC" id="3.1.1.22" evidence="2"/>
<protein>
    <recommendedName>
        <fullName evidence="2">D-(-)-3-hydroxybutyrate oligomer hydrolase</fullName>
        <shortName evidence="2">3HB-oligomer hydrolase</shortName>
        <shortName evidence="2">3HBOH</shortName>
        <ecNumber evidence="2">3.1.1.22</ecNumber>
    </recommendedName>
</protein>
<dbReference type="OrthoDB" id="4294477at2"/>
<keyword evidence="2" id="KW-0732">Signal</keyword>
<comment type="pathway">
    <text evidence="2">Lipid metabolism; butanoate metabolism.</text>
</comment>